<feature type="transmembrane region" description="Helical" evidence="7">
    <location>
        <begin position="350"/>
        <end position="373"/>
    </location>
</feature>
<dbReference type="Pfam" id="PF12704">
    <property type="entry name" value="MacB_PCD"/>
    <property type="match status" value="2"/>
</dbReference>
<dbReference type="GO" id="GO:0022857">
    <property type="term" value="F:transmembrane transporter activity"/>
    <property type="evidence" value="ECO:0007669"/>
    <property type="project" value="TreeGrafter"/>
</dbReference>
<feature type="domain" description="MacB-like periplasmic core" evidence="9">
    <location>
        <begin position="483"/>
        <end position="685"/>
    </location>
</feature>
<evidence type="ECO:0000256" key="5">
    <source>
        <dbReference type="ARBA" id="ARBA00023136"/>
    </source>
</evidence>
<feature type="domain" description="MacB-like periplasmic core" evidence="9">
    <location>
        <begin position="17"/>
        <end position="232"/>
    </location>
</feature>
<evidence type="ECO:0000259" key="8">
    <source>
        <dbReference type="Pfam" id="PF02687"/>
    </source>
</evidence>
<keyword evidence="2" id="KW-1003">Cell membrane</keyword>
<keyword evidence="4 7" id="KW-1133">Transmembrane helix</keyword>
<dbReference type="AlphaFoldDB" id="A0A1A8ZBU0"/>
<feature type="domain" description="ABC3 transporter permease C-terminal" evidence="8">
    <location>
        <begin position="718"/>
        <end position="834"/>
    </location>
</feature>
<gene>
    <name evidence="10" type="ORF">GA0070621_1195</name>
</gene>
<keyword evidence="11" id="KW-1185">Reference proteome</keyword>
<evidence type="ECO:0000256" key="7">
    <source>
        <dbReference type="SAM" id="Phobius"/>
    </source>
</evidence>
<feature type="transmembrane region" description="Helical" evidence="7">
    <location>
        <begin position="316"/>
        <end position="338"/>
    </location>
</feature>
<evidence type="ECO:0000256" key="6">
    <source>
        <dbReference type="ARBA" id="ARBA00038076"/>
    </source>
</evidence>
<organism evidence="10 11">
    <name type="scientific">Micromonospora narathiwatensis</name>
    <dbReference type="NCBI Taxonomy" id="299146"/>
    <lineage>
        <taxon>Bacteria</taxon>
        <taxon>Bacillati</taxon>
        <taxon>Actinomycetota</taxon>
        <taxon>Actinomycetes</taxon>
        <taxon>Micromonosporales</taxon>
        <taxon>Micromonosporaceae</taxon>
        <taxon>Micromonospora</taxon>
    </lineage>
</organism>
<feature type="transmembrane region" description="Helical" evidence="7">
    <location>
        <begin position="761"/>
        <end position="788"/>
    </location>
</feature>
<sequence>MWRLTLRTTLARRARLALTLLAVVLGVTFATGGLVLTDTSTRLLDDQFRTATAGVDLTVRDAVAFDSAMGVEVARDPLPADLTARIATVSGVAAARPQVRGQGLLEVDGTAVVPSGTSLLASWTPAPMGSFTIRAGRPPAADDEVVLDEDTARGHRVRLGDTVTVRATDTARLRVVGLAGFGDRGGLPNSTVALVTLPSAQRLLRLGTGVSEVAVVAAPGVAPDELRDRIGAAVGVDYEVATSRDIAAAGAATVRDQLSWLQLVLLALAGAALLVGAFLIANTFSIVVTQRTRELALLRAAGATGGQVLRSVLGEALLVGLTASTAGLALGVAAATGIRNLARVFGVPLPAGGLVLTSRTVLVAFAVGVLVTVGSAVGPARRAAAVAPVAALRQAAAARTGRIRAVAGALAAAAGLAATAAVLAADAPVPLLGVAALGAVGGLALLGPAITPALVRLVGRPLAAAGVPGRLATDSAARTPRRTAATALALALGLALISYVAVLGTSVKSSVRQTYAEVITADHLVESARNEMLGGLSPAVYDRVSRLPEVAVASRLRYGHWRDGDMTNALTAVDPATLPRVTSLHLTAGSLAALDGGGIVLAEHVARDRGLAVGNDLSMTFSRTGTRTLSVVGLLRDGDARALATDYLIALDTFARNYSEEMDASVLIRTADGTDRAAAERAIKAALADTPTAQLRDQAAAVAGRTQAIDQVLGLVTVLLMLAVLIALLGITNTLALSITERTAEIGLLRAVGMTRRQLGWMIRAEAVLVAALAGVLGIVLGVGFAAATVRALGRDAPTVLAVPTGRLLVVLAVALAAGLLAGLLPARRAARLDVLAAIGTP</sequence>
<dbReference type="RefSeq" id="WP_091192196.1">
    <property type="nucleotide sequence ID" value="NZ_LT594324.1"/>
</dbReference>
<evidence type="ECO:0000256" key="3">
    <source>
        <dbReference type="ARBA" id="ARBA00022692"/>
    </source>
</evidence>
<protein>
    <submittedName>
        <fullName evidence="10">Putative ABC transport system permease protein</fullName>
    </submittedName>
</protein>
<dbReference type="InterPro" id="IPR050250">
    <property type="entry name" value="Macrolide_Exporter_MacB"/>
</dbReference>
<dbReference type="EMBL" id="LT594324">
    <property type="protein sequence ID" value="SBT41298.1"/>
    <property type="molecule type" value="Genomic_DNA"/>
</dbReference>
<accession>A0A1A8ZBU0</accession>
<evidence type="ECO:0000256" key="1">
    <source>
        <dbReference type="ARBA" id="ARBA00004651"/>
    </source>
</evidence>
<dbReference type="PATRIC" id="fig|299146.4.peg.1237"/>
<keyword evidence="5 7" id="KW-0472">Membrane</keyword>
<feature type="transmembrane region" description="Helical" evidence="7">
    <location>
        <begin position="403"/>
        <end position="425"/>
    </location>
</feature>
<dbReference type="InterPro" id="IPR025857">
    <property type="entry name" value="MacB_PCD"/>
</dbReference>
<evidence type="ECO:0000256" key="4">
    <source>
        <dbReference type="ARBA" id="ARBA00022989"/>
    </source>
</evidence>
<evidence type="ECO:0000313" key="10">
    <source>
        <dbReference type="EMBL" id="SBT41298.1"/>
    </source>
</evidence>
<dbReference type="PANTHER" id="PTHR30572">
    <property type="entry name" value="MEMBRANE COMPONENT OF TRANSPORTER-RELATED"/>
    <property type="match status" value="1"/>
</dbReference>
<feature type="transmembrane region" description="Helical" evidence="7">
    <location>
        <begin position="431"/>
        <end position="455"/>
    </location>
</feature>
<dbReference type="InterPro" id="IPR003838">
    <property type="entry name" value="ABC3_permease_C"/>
</dbReference>
<evidence type="ECO:0000313" key="11">
    <source>
        <dbReference type="Proteomes" id="UP000198765"/>
    </source>
</evidence>
<dbReference type="OrthoDB" id="9780560at2"/>
<comment type="similarity">
    <text evidence="6">Belongs to the ABC-4 integral membrane protein family.</text>
</comment>
<feature type="transmembrane region" description="Helical" evidence="7">
    <location>
        <begin position="260"/>
        <end position="289"/>
    </location>
</feature>
<evidence type="ECO:0000259" key="9">
    <source>
        <dbReference type="Pfam" id="PF12704"/>
    </source>
</evidence>
<dbReference type="GO" id="GO:0005886">
    <property type="term" value="C:plasma membrane"/>
    <property type="evidence" value="ECO:0007669"/>
    <property type="project" value="UniProtKB-SubCell"/>
</dbReference>
<evidence type="ECO:0000256" key="2">
    <source>
        <dbReference type="ARBA" id="ARBA00022475"/>
    </source>
</evidence>
<feature type="transmembrane region" description="Helical" evidence="7">
    <location>
        <begin position="808"/>
        <end position="827"/>
    </location>
</feature>
<reference evidence="10 11" key="1">
    <citation type="submission" date="2016-06" db="EMBL/GenBank/DDBJ databases">
        <authorList>
            <person name="Kjaerup R.B."/>
            <person name="Dalgaard T.S."/>
            <person name="Juul-Madsen H.R."/>
        </authorList>
    </citation>
    <scope>NUCLEOTIDE SEQUENCE [LARGE SCALE GENOMIC DNA]</scope>
    <source>
        <strain evidence="10 11">DSM 45248</strain>
    </source>
</reference>
<comment type="subcellular location">
    <subcellularLocation>
        <location evidence="1">Cell membrane</location>
        <topology evidence="1">Multi-pass membrane protein</topology>
    </subcellularLocation>
</comment>
<feature type="domain" description="ABC3 transporter permease C-terminal" evidence="8">
    <location>
        <begin position="268"/>
        <end position="385"/>
    </location>
</feature>
<proteinExistence type="inferred from homology"/>
<keyword evidence="3 7" id="KW-0812">Transmembrane</keyword>
<dbReference type="PANTHER" id="PTHR30572:SF4">
    <property type="entry name" value="ABC TRANSPORTER PERMEASE YTRF"/>
    <property type="match status" value="1"/>
</dbReference>
<feature type="transmembrane region" description="Helical" evidence="7">
    <location>
        <begin position="484"/>
        <end position="504"/>
    </location>
</feature>
<dbReference type="Proteomes" id="UP000198765">
    <property type="component" value="Chromosome I"/>
</dbReference>
<name>A0A1A8ZBU0_9ACTN</name>
<dbReference type="Pfam" id="PF02687">
    <property type="entry name" value="FtsX"/>
    <property type="match status" value="2"/>
</dbReference>
<feature type="transmembrane region" description="Helical" evidence="7">
    <location>
        <begin position="712"/>
        <end position="740"/>
    </location>
</feature>